<feature type="compositionally biased region" description="Polar residues" evidence="1">
    <location>
        <begin position="56"/>
        <end position="77"/>
    </location>
</feature>
<reference evidence="2 3" key="1">
    <citation type="submission" date="2023-09" db="EMBL/GenBank/DDBJ databases">
        <authorList>
            <person name="Wang M."/>
        </authorList>
    </citation>
    <scope>NUCLEOTIDE SEQUENCE [LARGE SCALE GENOMIC DNA]</scope>
    <source>
        <strain evidence="2">GT-2023</strain>
        <tissue evidence="2">Liver</tissue>
    </source>
</reference>
<gene>
    <name evidence="2" type="ORF">QQF64_023437</name>
</gene>
<evidence type="ECO:0000313" key="3">
    <source>
        <dbReference type="Proteomes" id="UP001558613"/>
    </source>
</evidence>
<feature type="region of interest" description="Disordered" evidence="1">
    <location>
        <begin position="56"/>
        <end position="79"/>
    </location>
</feature>
<name>A0ABR3L574_9TELE</name>
<comment type="caution">
    <text evidence="2">The sequence shown here is derived from an EMBL/GenBank/DDBJ whole genome shotgun (WGS) entry which is preliminary data.</text>
</comment>
<organism evidence="2 3">
    <name type="scientific">Cirrhinus molitorella</name>
    <name type="common">mud carp</name>
    <dbReference type="NCBI Taxonomy" id="172907"/>
    <lineage>
        <taxon>Eukaryota</taxon>
        <taxon>Metazoa</taxon>
        <taxon>Chordata</taxon>
        <taxon>Craniata</taxon>
        <taxon>Vertebrata</taxon>
        <taxon>Euteleostomi</taxon>
        <taxon>Actinopterygii</taxon>
        <taxon>Neopterygii</taxon>
        <taxon>Teleostei</taxon>
        <taxon>Ostariophysi</taxon>
        <taxon>Cypriniformes</taxon>
        <taxon>Cyprinidae</taxon>
        <taxon>Labeoninae</taxon>
        <taxon>Labeonini</taxon>
        <taxon>Cirrhinus</taxon>
    </lineage>
</organism>
<accession>A0ABR3L574</accession>
<evidence type="ECO:0000256" key="1">
    <source>
        <dbReference type="SAM" id="MobiDB-lite"/>
    </source>
</evidence>
<proteinExistence type="predicted"/>
<keyword evidence="3" id="KW-1185">Reference proteome</keyword>
<evidence type="ECO:0000313" key="2">
    <source>
        <dbReference type="EMBL" id="KAL1248061.1"/>
    </source>
</evidence>
<sequence length="146" mass="15618">MLAATKGTFDPTQNSCPGPVWRSWVAPFNRTVKRVKSYPHLTYCTALNANSQKVQEASGDGNQASYGVSQTPSQRNVRSGIRSGSAAGLRFVAVRDVPFGIACLGSAVCQVVDYGKPSACRRAPKTLPATDLLLGRLSKSEALFVR</sequence>
<protein>
    <submittedName>
        <fullName evidence="2">Uncharacterized protein</fullName>
    </submittedName>
</protein>
<dbReference type="Proteomes" id="UP001558613">
    <property type="component" value="Unassembled WGS sequence"/>
</dbReference>
<dbReference type="EMBL" id="JAYMGO010000025">
    <property type="protein sequence ID" value="KAL1248061.1"/>
    <property type="molecule type" value="Genomic_DNA"/>
</dbReference>